<evidence type="ECO:0000313" key="14">
    <source>
        <dbReference type="EMBL" id="CAH0727359.1"/>
    </source>
</evidence>
<feature type="chain" id="PRO_5035487323" description="EndoU domain-containing protein" evidence="11">
    <location>
        <begin position="22"/>
        <end position="627"/>
    </location>
</feature>
<dbReference type="OrthoDB" id="430326at2759"/>
<keyword evidence="9 11" id="KW-0464">Manganese</keyword>
<dbReference type="Pfam" id="PF09412">
    <property type="entry name" value="XendoU"/>
    <property type="match status" value="1"/>
</dbReference>
<feature type="compositionally biased region" description="Low complexity" evidence="12">
    <location>
        <begin position="243"/>
        <end position="254"/>
    </location>
</feature>
<keyword evidence="11" id="KW-0732">Signal</keyword>
<keyword evidence="7 11" id="KW-0378">Hydrolase</keyword>
<gene>
    <name evidence="14" type="ORF">BINO364_LOCUS12714</name>
</gene>
<sequence length="627" mass="69359">MESPIHFIFFVILFASHVNICFNKDQRYNPNSDFLLHEAGAVAQNNKYDYNANFPSLPSSKPSTLSTAVPSVNSVPTNKPQASGKRDYVAPQRPSINPTPITPPTPKLNPIPNSGSTSHSPKRDYVAPQFPTLKPDGTFQHQSGSITNSLNNKNEYNANFPSLPSSKPMSTLVPNGNSMATTKPQASGKRDYVAPQRQSVNPTPMAPPSSKLNQVTNSGGPKRDYVAPQFPTLRPVGTSQHQSSSITTPMTPSSPKRDYVASKNDKTQNVPGKVKDLIHFYDSKSQGGIVPSRPPSYSSMLHGSTSSASNGPNVLPSTIMTPAPPRKPVVTNNNNLSANRQGSTVLPSSIVNTQGQGINSNSPTDEELQTISEELLRKDVNNAAKYITVNYQEKTTSMSKDDKAPLPLLTIAPEVWNIPTVQKFVPLLDNYERDTLVNEHVTSQERNEENAFMDAIMTTSVIRHLMNFLKDKGYVTPDPKQQRDFLKQIWFGLYSRGKGKISSSGFEHIFVSELKNGEVSGLHNWVYFSKEEQANRANYLGYMKSVEFSEKGAVIKMHFNQQGVDKPVSTMFIGTSPELEMAIYTLCYVTRVENDCNIKLGTKDVNILTHNYRYRSKNYIGSAYPQI</sequence>
<evidence type="ECO:0000256" key="4">
    <source>
        <dbReference type="ARBA" id="ARBA00022722"/>
    </source>
</evidence>
<feature type="non-terminal residue" evidence="14">
    <location>
        <position position="627"/>
    </location>
</feature>
<accession>A0A8J9YCI0</accession>
<dbReference type="SUPFAM" id="SSF142877">
    <property type="entry name" value="EndoU-like"/>
    <property type="match status" value="1"/>
</dbReference>
<dbReference type="InterPro" id="IPR037227">
    <property type="entry name" value="EndoU-like"/>
</dbReference>
<keyword evidence="8 11" id="KW-0694">RNA-binding</keyword>
<feature type="signal peptide" evidence="11">
    <location>
        <begin position="1"/>
        <end position="21"/>
    </location>
</feature>
<protein>
    <recommendedName>
        <fullName evidence="13">EndoU domain-containing protein</fullName>
    </recommendedName>
</protein>
<dbReference type="GO" id="GO:0016829">
    <property type="term" value="F:lyase activity"/>
    <property type="evidence" value="ECO:0007669"/>
    <property type="project" value="UniProtKB-KW"/>
</dbReference>
<organism evidence="14 15">
    <name type="scientific">Brenthis ino</name>
    <name type="common">lesser marbled fritillary</name>
    <dbReference type="NCBI Taxonomy" id="405034"/>
    <lineage>
        <taxon>Eukaryota</taxon>
        <taxon>Metazoa</taxon>
        <taxon>Ecdysozoa</taxon>
        <taxon>Arthropoda</taxon>
        <taxon>Hexapoda</taxon>
        <taxon>Insecta</taxon>
        <taxon>Pterygota</taxon>
        <taxon>Neoptera</taxon>
        <taxon>Endopterygota</taxon>
        <taxon>Lepidoptera</taxon>
        <taxon>Glossata</taxon>
        <taxon>Ditrysia</taxon>
        <taxon>Papilionoidea</taxon>
        <taxon>Nymphalidae</taxon>
        <taxon>Heliconiinae</taxon>
        <taxon>Argynnini</taxon>
        <taxon>Brenthis</taxon>
    </lineage>
</organism>
<dbReference type="GO" id="GO:0004521">
    <property type="term" value="F:RNA endonuclease activity"/>
    <property type="evidence" value="ECO:0007669"/>
    <property type="project" value="UniProtKB-UniRule"/>
</dbReference>
<proteinExistence type="inferred from homology"/>
<dbReference type="PROSITE" id="PS51959">
    <property type="entry name" value="ENDOU"/>
    <property type="match status" value="1"/>
</dbReference>
<dbReference type="EMBL" id="OV170226">
    <property type="protein sequence ID" value="CAH0727359.1"/>
    <property type="molecule type" value="Genomic_DNA"/>
</dbReference>
<comment type="subunit">
    <text evidence="3 11">Monomer.</text>
</comment>
<evidence type="ECO:0000256" key="7">
    <source>
        <dbReference type="ARBA" id="ARBA00022801"/>
    </source>
</evidence>
<feature type="compositionally biased region" description="Polar residues" evidence="12">
    <location>
        <begin position="68"/>
        <end position="81"/>
    </location>
</feature>
<dbReference type="InterPro" id="IPR039787">
    <property type="entry name" value="ENDOU"/>
</dbReference>
<dbReference type="GO" id="GO:0016787">
    <property type="term" value="F:hydrolase activity"/>
    <property type="evidence" value="ECO:0007669"/>
    <property type="project" value="UniProtKB-KW"/>
</dbReference>
<evidence type="ECO:0000259" key="13">
    <source>
        <dbReference type="PROSITE" id="PS51959"/>
    </source>
</evidence>
<feature type="compositionally biased region" description="Polar residues" evidence="12">
    <location>
        <begin position="295"/>
        <end position="313"/>
    </location>
</feature>
<dbReference type="GO" id="GO:0003723">
    <property type="term" value="F:RNA binding"/>
    <property type="evidence" value="ECO:0007669"/>
    <property type="project" value="UniProtKB-UniRule"/>
</dbReference>
<evidence type="ECO:0000256" key="3">
    <source>
        <dbReference type="ARBA" id="ARBA00011245"/>
    </source>
</evidence>
<feature type="domain" description="EndoU" evidence="13">
    <location>
        <begin position="364"/>
        <end position="627"/>
    </location>
</feature>
<dbReference type="PANTHER" id="PTHR12439">
    <property type="entry name" value="PLACENTAL PROTEIN 11-RELATED"/>
    <property type="match status" value="1"/>
</dbReference>
<feature type="compositionally biased region" description="Polar residues" evidence="12">
    <location>
        <begin position="210"/>
        <end position="219"/>
    </location>
</feature>
<keyword evidence="10" id="KW-0456">Lyase</keyword>
<evidence type="ECO:0000313" key="15">
    <source>
        <dbReference type="Proteomes" id="UP000838878"/>
    </source>
</evidence>
<dbReference type="CDD" id="cd21159">
    <property type="entry name" value="XendoU"/>
    <property type="match status" value="1"/>
</dbReference>
<name>A0A8J9YCI0_9NEOP</name>
<dbReference type="GO" id="GO:0046872">
    <property type="term" value="F:metal ion binding"/>
    <property type="evidence" value="ECO:0007669"/>
    <property type="project" value="UniProtKB-UniRule"/>
</dbReference>
<evidence type="ECO:0000256" key="8">
    <source>
        <dbReference type="ARBA" id="ARBA00022884"/>
    </source>
</evidence>
<evidence type="ECO:0000256" key="11">
    <source>
        <dbReference type="RuleBase" id="RU367085"/>
    </source>
</evidence>
<evidence type="ECO:0000256" key="5">
    <source>
        <dbReference type="ARBA" id="ARBA00022723"/>
    </source>
</evidence>
<comment type="similarity">
    <text evidence="2 11">Belongs to the ENDOU family.</text>
</comment>
<dbReference type="PANTHER" id="PTHR12439:SF42">
    <property type="entry name" value="ENDORIBONUCLEASE-RELATED"/>
    <property type="match status" value="1"/>
</dbReference>
<feature type="compositionally biased region" description="Basic and acidic residues" evidence="12">
    <location>
        <begin position="255"/>
        <end position="266"/>
    </location>
</feature>
<evidence type="ECO:0000256" key="9">
    <source>
        <dbReference type="ARBA" id="ARBA00023211"/>
    </source>
</evidence>
<evidence type="ECO:0000256" key="2">
    <source>
        <dbReference type="ARBA" id="ARBA00010168"/>
    </source>
</evidence>
<dbReference type="AlphaFoldDB" id="A0A8J9YCI0"/>
<keyword evidence="6 11" id="KW-0255">Endonuclease</keyword>
<evidence type="ECO:0000256" key="6">
    <source>
        <dbReference type="ARBA" id="ARBA00022759"/>
    </source>
</evidence>
<evidence type="ECO:0000256" key="10">
    <source>
        <dbReference type="ARBA" id="ARBA00023239"/>
    </source>
</evidence>
<feature type="region of interest" description="Disordered" evidence="12">
    <location>
        <begin position="59"/>
        <end position="270"/>
    </location>
</feature>
<evidence type="ECO:0000256" key="12">
    <source>
        <dbReference type="SAM" id="MobiDB-lite"/>
    </source>
</evidence>
<evidence type="ECO:0000256" key="1">
    <source>
        <dbReference type="ARBA" id="ARBA00001936"/>
    </source>
</evidence>
<keyword evidence="4 11" id="KW-0540">Nuclease</keyword>
<reference evidence="14" key="1">
    <citation type="submission" date="2021-12" db="EMBL/GenBank/DDBJ databases">
        <authorList>
            <person name="Martin H S."/>
        </authorList>
    </citation>
    <scope>NUCLEOTIDE SEQUENCE</scope>
</reference>
<dbReference type="Proteomes" id="UP000838878">
    <property type="component" value="Chromosome 6"/>
</dbReference>
<dbReference type="InterPro" id="IPR018998">
    <property type="entry name" value="EndoU_C"/>
</dbReference>
<feature type="compositionally biased region" description="Pro residues" evidence="12">
    <location>
        <begin position="100"/>
        <end position="109"/>
    </location>
</feature>
<keyword evidence="15" id="KW-1185">Reference proteome</keyword>
<comment type="cofactor">
    <cofactor evidence="1 11">
        <name>Mn(2+)</name>
        <dbReference type="ChEBI" id="CHEBI:29035"/>
    </cofactor>
</comment>
<feature type="region of interest" description="Disordered" evidence="12">
    <location>
        <begin position="284"/>
        <end position="313"/>
    </location>
</feature>
<keyword evidence="5 11" id="KW-0479">Metal-binding</keyword>
<feature type="compositionally biased region" description="Polar residues" evidence="12">
    <location>
        <begin position="139"/>
        <end position="185"/>
    </location>
</feature>